<evidence type="ECO:0000313" key="2">
    <source>
        <dbReference type="EMBL" id="MVI55471.1"/>
    </source>
</evidence>
<accession>A0A6B0B8Y3</accession>
<evidence type="ECO:0000313" key="3">
    <source>
        <dbReference type="EMBL" id="MVL44944.1"/>
    </source>
</evidence>
<evidence type="ECO:0000313" key="5">
    <source>
        <dbReference type="Proteomes" id="UP000434412"/>
    </source>
</evidence>
<dbReference type="Proteomes" id="UP000434412">
    <property type="component" value="Unassembled WGS sequence"/>
</dbReference>
<sequence>MSKHNISNLSNDVEVGPVSVEINKVLDDVIPTSNGEANVIKLDVTIKDSNHNSKKLPSHLIFVDTNANSIYGQFIKSVAEALRKPEFDTIDLKGLTGTANYYINNKGYPVLTNWQFIIPLIQSNQMIQEHVNNQSNISNQPQVNSFDPWADAEEDD</sequence>
<dbReference type="EMBL" id="WPVZ01000348">
    <property type="protein sequence ID" value="MVL44944.1"/>
    <property type="molecule type" value="Genomic_DNA"/>
</dbReference>
<comment type="caution">
    <text evidence="2">The sequence shown here is derived from an EMBL/GenBank/DDBJ whole genome shotgun (WGS) entry which is preliminary data.</text>
</comment>
<gene>
    <name evidence="2" type="ORF">GO793_06315</name>
    <name evidence="3" type="ORF">GO941_05495</name>
</gene>
<dbReference type="AlphaFoldDB" id="A0A6B0B8Y3"/>
<feature type="compositionally biased region" description="Polar residues" evidence="1">
    <location>
        <begin position="134"/>
        <end position="145"/>
    </location>
</feature>
<feature type="region of interest" description="Disordered" evidence="1">
    <location>
        <begin position="134"/>
        <end position="156"/>
    </location>
</feature>
<name>A0A6B0B8Y3_STAAU</name>
<dbReference type="EMBL" id="WPRH01000399">
    <property type="protein sequence ID" value="MVI55471.1"/>
    <property type="molecule type" value="Genomic_DNA"/>
</dbReference>
<reference evidence="4 5" key="1">
    <citation type="submission" date="2019-11" db="EMBL/GenBank/DDBJ databases">
        <title>Implementation of targeted gown and glove precautions to prevent Staphylococcus aureus acquisition in community-based nursing homes.</title>
        <authorList>
            <person name="Stine O.C."/>
        </authorList>
    </citation>
    <scope>NUCLEOTIDE SEQUENCE [LARGE SCALE GENOMIC DNA]</scope>
    <source>
        <strain evidence="3 5">S_2023.LVRQ.AN</strain>
        <strain evidence="2 4">S_4031.LGMP.AI</strain>
    </source>
</reference>
<organism evidence="2 4">
    <name type="scientific">Staphylococcus aureus</name>
    <dbReference type="NCBI Taxonomy" id="1280"/>
    <lineage>
        <taxon>Bacteria</taxon>
        <taxon>Bacillati</taxon>
        <taxon>Bacillota</taxon>
        <taxon>Bacilli</taxon>
        <taxon>Bacillales</taxon>
        <taxon>Staphylococcaceae</taxon>
        <taxon>Staphylococcus</taxon>
    </lineage>
</organism>
<proteinExistence type="predicted"/>
<dbReference type="Proteomes" id="UP000433366">
    <property type="component" value="Unassembled WGS sequence"/>
</dbReference>
<evidence type="ECO:0000313" key="4">
    <source>
        <dbReference type="Proteomes" id="UP000433366"/>
    </source>
</evidence>
<protein>
    <submittedName>
        <fullName evidence="2">Uncharacterized protein</fullName>
    </submittedName>
</protein>
<evidence type="ECO:0000256" key="1">
    <source>
        <dbReference type="SAM" id="MobiDB-lite"/>
    </source>
</evidence>